<dbReference type="VEuPathDB" id="FungiDB:FUN_015419"/>
<name>A0A2N1N308_9GLOM</name>
<dbReference type="AlphaFoldDB" id="A0A2N1N308"/>
<dbReference type="EMBL" id="LLXL01000864">
    <property type="protein sequence ID" value="PKK68249.1"/>
    <property type="molecule type" value="Genomic_DNA"/>
</dbReference>
<evidence type="ECO:0000313" key="3">
    <source>
        <dbReference type="Proteomes" id="UP000233469"/>
    </source>
</evidence>
<evidence type="ECO:0000256" key="1">
    <source>
        <dbReference type="SAM" id="MobiDB-lite"/>
    </source>
</evidence>
<feature type="region of interest" description="Disordered" evidence="1">
    <location>
        <begin position="74"/>
        <end position="107"/>
    </location>
</feature>
<organism evidence="2 3">
    <name type="scientific">Rhizophagus irregularis</name>
    <dbReference type="NCBI Taxonomy" id="588596"/>
    <lineage>
        <taxon>Eukaryota</taxon>
        <taxon>Fungi</taxon>
        <taxon>Fungi incertae sedis</taxon>
        <taxon>Mucoromycota</taxon>
        <taxon>Glomeromycotina</taxon>
        <taxon>Glomeromycetes</taxon>
        <taxon>Glomerales</taxon>
        <taxon>Glomeraceae</taxon>
        <taxon>Rhizophagus</taxon>
    </lineage>
</organism>
<gene>
    <name evidence="2" type="ORF">RhiirC2_782502</name>
</gene>
<reference evidence="2 3" key="1">
    <citation type="submission" date="2016-04" db="EMBL/GenBank/DDBJ databases">
        <title>Genome analyses suggest a sexual origin of heterokaryosis in a supposedly ancient asexual fungus.</title>
        <authorList>
            <person name="Ropars J."/>
            <person name="Sedzielewska K."/>
            <person name="Noel J."/>
            <person name="Charron P."/>
            <person name="Farinelli L."/>
            <person name="Marton T."/>
            <person name="Kruger M."/>
            <person name="Pelin A."/>
            <person name="Brachmann A."/>
            <person name="Corradi N."/>
        </authorList>
    </citation>
    <scope>NUCLEOTIDE SEQUENCE [LARGE SCALE GENOMIC DNA]</scope>
    <source>
        <strain evidence="2 3">C2</strain>
    </source>
</reference>
<sequence>MMMIRRRISTIITITTIIKWKEGPQRRHEVKYYRRDTDALADGDKRNDKDSYYYYYHDHKNVKKDHEVKFYRRDADASADRNKHNKDSYYFYNDHKNGKKYHEDDQK</sequence>
<comment type="caution">
    <text evidence="2">The sequence shown here is derived from an EMBL/GenBank/DDBJ whole genome shotgun (WGS) entry which is preliminary data.</text>
</comment>
<proteinExistence type="predicted"/>
<dbReference type="Proteomes" id="UP000233469">
    <property type="component" value="Unassembled WGS sequence"/>
</dbReference>
<evidence type="ECO:0000313" key="2">
    <source>
        <dbReference type="EMBL" id="PKK68249.1"/>
    </source>
</evidence>
<accession>A0A2N1N308</accession>
<protein>
    <submittedName>
        <fullName evidence="2">Uncharacterized protein</fullName>
    </submittedName>
</protein>
<reference evidence="2 3" key="2">
    <citation type="submission" date="2017-10" db="EMBL/GenBank/DDBJ databases">
        <title>Extensive intraspecific genome diversity in a model arbuscular mycorrhizal fungus.</title>
        <authorList>
            <person name="Chen E.C.H."/>
            <person name="Morin E."/>
            <person name="Baudet D."/>
            <person name="Noel J."/>
            <person name="Ndikumana S."/>
            <person name="Charron P."/>
            <person name="St-Onge C."/>
            <person name="Giorgi J."/>
            <person name="Grigoriev I.V."/>
            <person name="Roux C."/>
            <person name="Martin F.M."/>
            <person name="Corradi N."/>
        </authorList>
    </citation>
    <scope>NUCLEOTIDE SEQUENCE [LARGE SCALE GENOMIC DNA]</scope>
    <source>
        <strain evidence="2 3">C2</strain>
    </source>
</reference>